<name>A0A8R7PES6_TRIUA</name>
<dbReference type="Gramene" id="TuG1812G0200002962.01.T01">
    <property type="protein sequence ID" value="TuG1812G0200002962.01.T01"/>
    <property type="gene ID" value="TuG1812G0200002962.01"/>
</dbReference>
<evidence type="ECO:0000313" key="2">
    <source>
        <dbReference type="Proteomes" id="UP000015106"/>
    </source>
</evidence>
<dbReference type="Proteomes" id="UP000015106">
    <property type="component" value="Chromosome 2"/>
</dbReference>
<keyword evidence="2" id="KW-1185">Reference proteome</keyword>
<organism evidence="1 2">
    <name type="scientific">Triticum urartu</name>
    <name type="common">Red wild einkorn</name>
    <name type="synonym">Crithodium urartu</name>
    <dbReference type="NCBI Taxonomy" id="4572"/>
    <lineage>
        <taxon>Eukaryota</taxon>
        <taxon>Viridiplantae</taxon>
        <taxon>Streptophyta</taxon>
        <taxon>Embryophyta</taxon>
        <taxon>Tracheophyta</taxon>
        <taxon>Spermatophyta</taxon>
        <taxon>Magnoliopsida</taxon>
        <taxon>Liliopsida</taxon>
        <taxon>Poales</taxon>
        <taxon>Poaceae</taxon>
        <taxon>BOP clade</taxon>
        <taxon>Pooideae</taxon>
        <taxon>Triticodae</taxon>
        <taxon>Triticeae</taxon>
        <taxon>Triticinae</taxon>
        <taxon>Triticum</taxon>
    </lineage>
</organism>
<evidence type="ECO:0000313" key="1">
    <source>
        <dbReference type="EnsemblPlants" id="TuG1812G0200002962.01.T01"/>
    </source>
</evidence>
<dbReference type="EnsemblPlants" id="TuG1812G0200002962.01.T01">
    <property type="protein sequence ID" value="TuG1812G0200002962.01.T01"/>
    <property type="gene ID" value="TuG1812G0200002962.01"/>
</dbReference>
<sequence length="56" mass="6511">MPSLFLLCPRTLIELLKLHGCKGRRNVIRQAHTKNSACPRRLFIKFVAPFHQTRVP</sequence>
<reference evidence="1" key="3">
    <citation type="submission" date="2022-06" db="UniProtKB">
        <authorList>
            <consortium name="EnsemblPlants"/>
        </authorList>
    </citation>
    <scope>IDENTIFICATION</scope>
</reference>
<reference evidence="2" key="1">
    <citation type="journal article" date="2013" name="Nature">
        <title>Draft genome of the wheat A-genome progenitor Triticum urartu.</title>
        <authorList>
            <person name="Ling H.Q."/>
            <person name="Zhao S."/>
            <person name="Liu D."/>
            <person name="Wang J."/>
            <person name="Sun H."/>
            <person name="Zhang C."/>
            <person name="Fan H."/>
            <person name="Li D."/>
            <person name="Dong L."/>
            <person name="Tao Y."/>
            <person name="Gao C."/>
            <person name="Wu H."/>
            <person name="Li Y."/>
            <person name="Cui Y."/>
            <person name="Guo X."/>
            <person name="Zheng S."/>
            <person name="Wang B."/>
            <person name="Yu K."/>
            <person name="Liang Q."/>
            <person name="Yang W."/>
            <person name="Lou X."/>
            <person name="Chen J."/>
            <person name="Feng M."/>
            <person name="Jian J."/>
            <person name="Zhang X."/>
            <person name="Luo G."/>
            <person name="Jiang Y."/>
            <person name="Liu J."/>
            <person name="Wang Z."/>
            <person name="Sha Y."/>
            <person name="Zhang B."/>
            <person name="Wu H."/>
            <person name="Tang D."/>
            <person name="Shen Q."/>
            <person name="Xue P."/>
            <person name="Zou S."/>
            <person name="Wang X."/>
            <person name="Liu X."/>
            <person name="Wang F."/>
            <person name="Yang Y."/>
            <person name="An X."/>
            <person name="Dong Z."/>
            <person name="Zhang K."/>
            <person name="Zhang X."/>
            <person name="Luo M.C."/>
            <person name="Dvorak J."/>
            <person name="Tong Y."/>
            <person name="Wang J."/>
            <person name="Yang H."/>
            <person name="Li Z."/>
            <person name="Wang D."/>
            <person name="Zhang A."/>
            <person name="Wang J."/>
        </authorList>
    </citation>
    <scope>NUCLEOTIDE SEQUENCE</scope>
    <source>
        <strain evidence="2">cv. G1812</strain>
    </source>
</reference>
<dbReference type="AlphaFoldDB" id="A0A8R7PES6"/>
<protein>
    <submittedName>
        <fullName evidence="1">Uncharacterized protein</fullName>
    </submittedName>
</protein>
<reference evidence="1" key="2">
    <citation type="submission" date="2018-03" db="EMBL/GenBank/DDBJ databases">
        <title>The Triticum urartu genome reveals the dynamic nature of wheat genome evolution.</title>
        <authorList>
            <person name="Ling H."/>
            <person name="Ma B."/>
            <person name="Shi X."/>
            <person name="Liu H."/>
            <person name="Dong L."/>
            <person name="Sun H."/>
            <person name="Cao Y."/>
            <person name="Gao Q."/>
            <person name="Zheng S."/>
            <person name="Li Y."/>
            <person name="Yu Y."/>
            <person name="Du H."/>
            <person name="Qi M."/>
            <person name="Li Y."/>
            <person name="Yu H."/>
            <person name="Cui Y."/>
            <person name="Wang N."/>
            <person name="Chen C."/>
            <person name="Wu H."/>
            <person name="Zhao Y."/>
            <person name="Zhang J."/>
            <person name="Li Y."/>
            <person name="Zhou W."/>
            <person name="Zhang B."/>
            <person name="Hu W."/>
            <person name="Eijk M."/>
            <person name="Tang J."/>
            <person name="Witsenboer H."/>
            <person name="Zhao S."/>
            <person name="Li Z."/>
            <person name="Zhang A."/>
            <person name="Wang D."/>
            <person name="Liang C."/>
        </authorList>
    </citation>
    <scope>NUCLEOTIDE SEQUENCE [LARGE SCALE GENOMIC DNA]</scope>
    <source>
        <strain evidence="1">cv. G1812</strain>
    </source>
</reference>
<accession>A0A8R7PES6</accession>
<proteinExistence type="predicted"/>